<geneLocation type="plasmid" evidence="2">
    <name>ppnihbp1_2</name>
</geneLocation>
<accession>A0A6G6J7G9</accession>
<gene>
    <name evidence="1" type="ORF">G5B91_33100</name>
</gene>
<dbReference type="Proteomes" id="UP000501063">
    <property type="component" value="Plasmid pPniHBP1_2"/>
</dbReference>
<protein>
    <submittedName>
        <fullName evidence="1">Uncharacterized protein</fullName>
    </submittedName>
</protein>
<organism evidence="1 2">
    <name type="scientific">Pseudomonas nitroreducens</name>
    <dbReference type="NCBI Taxonomy" id="46680"/>
    <lineage>
        <taxon>Bacteria</taxon>
        <taxon>Pseudomonadati</taxon>
        <taxon>Pseudomonadota</taxon>
        <taxon>Gammaproteobacteria</taxon>
        <taxon>Pseudomonadales</taxon>
        <taxon>Pseudomonadaceae</taxon>
        <taxon>Pseudomonas</taxon>
    </lineage>
</organism>
<evidence type="ECO:0000313" key="1">
    <source>
        <dbReference type="EMBL" id="QIE91194.1"/>
    </source>
</evidence>
<dbReference type="KEGG" id="pnt:G5B91_33100"/>
<keyword evidence="1" id="KW-0614">Plasmid</keyword>
<dbReference type="RefSeq" id="WP_024766599.1">
    <property type="nucleotide sequence ID" value="NZ_CP049141.1"/>
</dbReference>
<reference evidence="1 2" key="1">
    <citation type="submission" date="2020-02" db="EMBL/GenBank/DDBJ databases">
        <title>Integrative conjugative elements (ICEs) and plasmids drive adaptation of Pseudomonas nitroreducens strain HBP1 to wastewater environment.</title>
        <authorList>
            <person name="Sentchilo V."/>
            <person name="Carraro N."/>
            <person name="Bertelli C."/>
            <person name="van der Meer J.R."/>
        </authorList>
    </citation>
    <scope>NUCLEOTIDE SEQUENCE [LARGE SCALE GENOMIC DNA]</scope>
    <source>
        <strain evidence="1 2">HBP1</strain>
        <plasmid evidence="2">ppnihbp1_2</plasmid>
    </source>
</reference>
<evidence type="ECO:0000313" key="2">
    <source>
        <dbReference type="Proteomes" id="UP000501063"/>
    </source>
</evidence>
<proteinExistence type="predicted"/>
<dbReference type="AlphaFoldDB" id="A0A6G6J7G9"/>
<sequence length="459" mass="49681">MGAAAISLNTRRYQLPPSALNPFALPGIAQAMRVARSEQFALYNASCVDFKGHSALCTHALDSGLIGPEALEWLEHYPNAYGLHRLTGEVVAGIERVLALPTKGLFKDKAALLKSLTTPYADPCVAAGATLHCIDASLIQIDAVAELIEQGPDCASALFDKIGAALDGVLTLPEPAESSIERGIQGEHYVLEGGCFSEFLLELPEADDFHEVRVILFKTLDAMTHYLIPFNTPATFLGEGSYYNHEVAGAYASLKQMVSAATVEQMTEYLLTTPDEQLGFDTWSFTGDEGFDEESAERFAAMLVEIHELTELSGFYLGADKPQEMRTLRRQALEAMKAGTPYSDTLRVLVQALELCLSKAEQGYCFDHDLHSMAGTASDGMTFFESIVVQVSGDFPNLLDSTYEGYDGQVHGCGYPAIGLPLKGPEMASQTLPILRDTAACIQLLGKICESLGTPNDQQ</sequence>
<dbReference type="EMBL" id="CP049141">
    <property type="protein sequence ID" value="QIE91194.1"/>
    <property type="molecule type" value="Genomic_DNA"/>
</dbReference>
<name>A0A6G6J7G9_PSENT</name>